<protein>
    <submittedName>
        <fullName evidence="1">Uncharacterized protein</fullName>
    </submittedName>
</protein>
<keyword evidence="2" id="KW-1185">Reference proteome</keyword>
<accession>A0A392PND8</accession>
<dbReference type="EMBL" id="LXQA010087113">
    <property type="protein sequence ID" value="MCI13157.1"/>
    <property type="molecule type" value="Genomic_DNA"/>
</dbReference>
<name>A0A392PND8_9FABA</name>
<reference evidence="1 2" key="1">
    <citation type="journal article" date="2018" name="Front. Plant Sci.">
        <title>Red Clover (Trifolium pratense) and Zigzag Clover (T. medium) - A Picture of Genomic Similarities and Differences.</title>
        <authorList>
            <person name="Dluhosova J."/>
            <person name="Istvanek J."/>
            <person name="Nedelnik J."/>
            <person name="Repkova J."/>
        </authorList>
    </citation>
    <scope>NUCLEOTIDE SEQUENCE [LARGE SCALE GENOMIC DNA]</scope>
    <source>
        <strain evidence="2">cv. 10/8</strain>
        <tissue evidence="1">Leaf</tissue>
    </source>
</reference>
<organism evidence="1 2">
    <name type="scientific">Trifolium medium</name>
    <dbReference type="NCBI Taxonomy" id="97028"/>
    <lineage>
        <taxon>Eukaryota</taxon>
        <taxon>Viridiplantae</taxon>
        <taxon>Streptophyta</taxon>
        <taxon>Embryophyta</taxon>
        <taxon>Tracheophyta</taxon>
        <taxon>Spermatophyta</taxon>
        <taxon>Magnoliopsida</taxon>
        <taxon>eudicotyledons</taxon>
        <taxon>Gunneridae</taxon>
        <taxon>Pentapetalae</taxon>
        <taxon>rosids</taxon>
        <taxon>fabids</taxon>
        <taxon>Fabales</taxon>
        <taxon>Fabaceae</taxon>
        <taxon>Papilionoideae</taxon>
        <taxon>50 kb inversion clade</taxon>
        <taxon>NPAAA clade</taxon>
        <taxon>Hologalegina</taxon>
        <taxon>IRL clade</taxon>
        <taxon>Trifolieae</taxon>
        <taxon>Trifolium</taxon>
    </lineage>
</organism>
<sequence>WVSGDEELNFVVLEDCER</sequence>
<dbReference type="Proteomes" id="UP000265520">
    <property type="component" value="Unassembled WGS sequence"/>
</dbReference>
<dbReference type="AlphaFoldDB" id="A0A392PND8"/>
<evidence type="ECO:0000313" key="1">
    <source>
        <dbReference type="EMBL" id="MCI13157.1"/>
    </source>
</evidence>
<evidence type="ECO:0000313" key="2">
    <source>
        <dbReference type="Proteomes" id="UP000265520"/>
    </source>
</evidence>
<comment type="caution">
    <text evidence="1">The sequence shown here is derived from an EMBL/GenBank/DDBJ whole genome shotgun (WGS) entry which is preliminary data.</text>
</comment>
<feature type="non-terminal residue" evidence="1">
    <location>
        <position position="1"/>
    </location>
</feature>
<proteinExistence type="predicted"/>